<keyword evidence="1" id="KW-0732">Signal</keyword>
<dbReference type="GO" id="GO:0016787">
    <property type="term" value="F:hydrolase activity"/>
    <property type="evidence" value="ECO:0007669"/>
    <property type="project" value="UniProtKB-KW"/>
</dbReference>
<sequence>MPKSTRLLAIAAAATFLLAPAVPATAAPAAAVCNKYCDQRDPAVAAGDRTPVNATVFGRQIVLHISDGDNMGWASIDNGDPTDEVWLDRSFDGGNSWSSGSKLGDTTIPTGQRGWRTLMYNVDDPANHGVGALRACGKAGNRSDIACTPWARSTVNAGTHADAAATALMQFYNNGTGLWNTTGWWNSANDLTALIDYSQRSGSTAYRYAIANTFDKNKGGNFTNDYMDDTGWWGLAWVRAYDLTGDSRYLDMARTDADYIYSFKDGTCGGGIYWRTQKDYKNAVTNELYIKLAAALHNRISGDTGYLAKATEIWNWFAASGMINGSHLINDGLDNSTCKNNGQTTWTYNQGIVLGGLVELNKATGNAGYLTTARQIADAATTSSVIAPNGILREPCEPSSCGGDGPSFKGVFVRNLGELSRATGNAYATFLGRQADSAYAHDRDGMDRYGLSWAGPLDSIDAARQHSALDAMTAAL</sequence>
<dbReference type="InterPro" id="IPR008928">
    <property type="entry name" value="6-hairpin_glycosidase_sf"/>
</dbReference>
<organism evidence="2 3">
    <name type="scientific">Fodinicola feengrottensis</name>
    <dbReference type="NCBI Taxonomy" id="435914"/>
    <lineage>
        <taxon>Bacteria</taxon>
        <taxon>Bacillati</taxon>
        <taxon>Actinomycetota</taxon>
        <taxon>Actinomycetes</taxon>
        <taxon>Mycobacteriales</taxon>
        <taxon>Fodinicola</taxon>
    </lineage>
</organism>
<comment type="caution">
    <text evidence="2">The sequence shown here is derived from an EMBL/GenBank/DDBJ whole genome shotgun (WGS) entry which is preliminary data.</text>
</comment>
<dbReference type="SUPFAM" id="SSF48208">
    <property type="entry name" value="Six-hairpin glycosidases"/>
    <property type="match status" value="1"/>
</dbReference>
<proteinExistence type="predicted"/>
<gene>
    <name evidence="2" type="ORF">GCM10009765_68280</name>
</gene>
<dbReference type="InterPro" id="IPR005198">
    <property type="entry name" value="Glyco_hydro_76"/>
</dbReference>
<evidence type="ECO:0000313" key="2">
    <source>
        <dbReference type="EMBL" id="GAA1709187.1"/>
    </source>
</evidence>
<keyword evidence="3" id="KW-1185">Reference proteome</keyword>
<evidence type="ECO:0000256" key="1">
    <source>
        <dbReference type="SAM" id="SignalP"/>
    </source>
</evidence>
<evidence type="ECO:0000313" key="3">
    <source>
        <dbReference type="Proteomes" id="UP001500618"/>
    </source>
</evidence>
<dbReference type="PANTHER" id="PTHR47791:SF1">
    <property type="entry name" value="ENDO MANNANASE, GH76 FAMILY (EUROFUNG)"/>
    <property type="match status" value="1"/>
</dbReference>
<keyword evidence="2" id="KW-0378">Hydrolase</keyword>
<name>A0ABP4UQ36_9ACTN</name>
<dbReference type="Gene3D" id="1.50.10.20">
    <property type="match status" value="1"/>
</dbReference>
<feature type="chain" id="PRO_5047085162" evidence="1">
    <location>
        <begin position="27"/>
        <end position="476"/>
    </location>
</feature>
<dbReference type="PANTHER" id="PTHR47791">
    <property type="entry name" value="MEIOTICALLY UP-REGULATED GENE 191 PROTEIN"/>
    <property type="match status" value="1"/>
</dbReference>
<dbReference type="Pfam" id="PF03663">
    <property type="entry name" value="Glyco_hydro_76"/>
    <property type="match status" value="1"/>
</dbReference>
<protein>
    <submittedName>
        <fullName evidence="2">Glycoside hydrolase family 76 protein</fullName>
    </submittedName>
</protein>
<dbReference type="Proteomes" id="UP001500618">
    <property type="component" value="Unassembled WGS sequence"/>
</dbReference>
<dbReference type="InterPro" id="IPR053169">
    <property type="entry name" value="MUG_Protein"/>
</dbReference>
<feature type="signal peptide" evidence="1">
    <location>
        <begin position="1"/>
        <end position="26"/>
    </location>
</feature>
<reference evidence="3" key="1">
    <citation type="journal article" date="2019" name="Int. J. Syst. Evol. Microbiol.">
        <title>The Global Catalogue of Microorganisms (GCM) 10K type strain sequencing project: providing services to taxonomists for standard genome sequencing and annotation.</title>
        <authorList>
            <consortium name="The Broad Institute Genomics Platform"/>
            <consortium name="The Broad Institute Genome Sequencing Center for Infectious Disease"/>
            <person name="Wu L."/>
            <person name="Ma J."/>
        </authorList>
    </citation>
    <scope>NUCLEOTIDE SEQUENCE [LARGE SCALE GENOMIC DNA]</scope>
    <source>
        <strain evidence="3">JCM 14718</strain>
    </source>
</reference>
<dbReference type="EMBL" id="BAAANY010000032">
    <property type="protein sequence ID" value="GAA1709187.1"/>
    <property type="molecule type" value="Genomic_DNA"/>
</dbReference>
<accession>A0ABP4UQ36</accession>
<dbReference type="RefSeq" id="WP_344314287.1">
    <property type="nucleotide sequence ID" value="NZ_BAAANY010000032.1"/>
</dbReference>